<sequence>MSCFSVRTDSLNEAICEDMFKVLKPAELELALAAVDELEQRD</sequence>
<dbReference type="AlphaFoldDB" id="A0A1X7M6Q6"/>
<keyword evidence="2" id="KW-1185">Reference proteome</keyword>
<dbReference type="Proteomes" id="UP000193228">
    <property type="component" value="Unassembled WGS sequence"/>
</dbReference>
<evidence type="ECO:0000313" key="2">
    <source>
        <dbReference type="Proteomes" id="UP000193228"/>
    </source>
</evidence>
<dbReference type="RefSeq" id="WP_275937541.1">
    <property type="nucleotide sequence ID" value="NZ_FXAT01000020.1"/>
</dbReference>
<reference evidence="2" key="1">
    <citation type="submission" date="2017-04" db="EMBL/GenBank/DDBJ databases">
        <authorList>
            <person name="Varghese N."/>
            <person name="Submissions S."/>
        </authorList>
    </citation>
    <scope>NUCLEOTIDE SEQUENCE [LARGE SCALE GENOMIC DNA]</scope>
    <source>
        <strain evidence="2">LMG 29540</strain>
    </source>
</reference>
<organism evidence="1 2">
    <name type="scientific">Paraburkholderia susongensis</name>
    <dbReference type="NCBI Taxonomy" id="1515439"/>
    <lineage>
        <taxon>Bacteria</taxon>
        <taxon>Pseudomonadati</taxon>
        <taxon>Pseudomonadota</taxon>
        <taxon>Betaproteobacteria</taxon>
        <taxon>Burkholderiales</taxon>
        <taxon>Burkholderiaceae</taxon>
        <taxon>Paraburkholderia</taxon>
    </lineage>
</organism>
<gene>
    <name evidence="1" type="ORF">SAMN06265784_12014</name>
</gene>
<protein>
    <submittedName>
        <fullName evidence="1">Uncharacterized protein</fullName>
    </submittedName>
</protein>
<name>A0A1X7M6Q6_9BURK</name>
<accession>A0A1X7M6Q6</accession>
<proteinExistence type="predicted"/>
<dbReference type="EMBL" id="FXAT01000020">
    <property type="protein sequence ID" value="SMG61193.1"/>
    <property type="molecule type" value="Genomic_DNA"/>
</dbReference>
<evidence type="ECO:0000313" key="1">
    <source>
        <dbReference type="EMBL" id="SMG61193.1"/>
    </source>
</evidence>